<keyword evidence="3" id="KW-1185">Reference proteome</keyword>
<evidence type="ECO:0000313" key="2">
    <source>
        <dbReference type="EMBL" id="KAF2796123.1"/>
    </source>
</evidence>
<reference evidence="2" key="1">
    <citation type="journal article" date="2020" name="Stud. Mycol.">
        <title>101 Dothideomycetes genomes: a test case for predicting lifestyles and emergence of pathogens.</title>
        <authorList>
            <person name="Haridas S."/>
            <person name="Albert R."/>
            <person name="Binder M."/>
            <person name="Bloem J."/>
            <person name="Labutti K."/>
            <person name="Salamov A."/>
            <person name="Andreopoulos B."/>
            <person name="Baker S."/>
            <person name="Barry K."/>
            <person name="Bills G."/>
            <person name="Bluhm B."/>
            <person name="Cannon C."/>
            <person name="Castanera R."/>
            <person name="Culley D."/>
            <person name="Daum C."/>
            <person name="Ezra D."/>
            <person name="Gonzalez J."/>
            <person name="Henrissat B."/>
            <person name="Kuo A."/>
            <person name="Liang C."/>
            <person name="Lipzen A."/>
            <person name="Lutzoni F."/>
            <person name="Magnuson J."/>
            <person name="Mondo S."/>
            <person name="Nolan M."/>
            <person name="Ohm R."/>
            <person name="Pangilinan J."/>
            <person name="Park H.-J."/>
            <person name="Ramirez L."/>
            <person name="Alfaro M."/>
            <person name="Sun H."/>
            <person name="Tritt A."/>
            <person name="Yoshinaga Y."/>
            <person name="Zwiers L.-H."/>
            <person name="Turgeon B."/>
            <person name="Goodwin S."/>
            <person name="Spatafora J."/>
            <person name="Crous P."/>
            <person name="Grigoriev I."/>
        </authorList>
    </citation>
    <scope>NUCLEOTIDE SEQUENCE</scope>
    <source>
        <strain evidence="2">CBS 109.77</strain>
    </source>
</reference>
<sequence length="176" mass="19906">MAFAQNGFGIWASVTNGFNKPLYKAQRMVVTGIGTPIMMSEFEDPFAKKQEVPAKEDDSKRKLEEQLAAYIEAQVEELGADGNFDAHAEYENFAAPNHEVILRFKINEKHEVLADEEDTPKAKKPHVPRRSFMFKTKTTPKFDGPTFIPFIASVLEEKEENPKTSKAKGQEAKQQQ</sequence>
<evidence type="ECO:0000256" key="1">
    <source>
        <dbReference type="SAM" id="MobiDB-lite"/>
    </source>
</evidence>
<protein>
    <submittedName>
        <fullName evidence="2">Uncharacterized protein</fullName>
    </submittedName>
</protein>
<evidence type="ECO:0000313" key="3">
    <source>
        <dbReference type="Proteomes" id="UP000799757"/>
    </source>
</evidence>
<dbReference type="AlphaFoldDB" id="A0A6A6XJ73"/>
<gene>
    <name evidence="2" type="ORF">K505DRAFT_359583</name>
</gene>
<organism evidence="2 3">
    <name type="scientific">Melanomma pulvis-pyrius CBS 109.77</name>
    <dbReference type="NCBI Taxonomy" id="1314802"/>
    <lineage>
        <taxon>Eukaryota</taxon>
        <taxon>Fungi</taxon>
        <taxon>Dikarya</taxon>
        <taxon>Ascomycota</taxon>
        <taxon>Pezizomycotina</taxon>
        <taxon>Dothideomycetes</taxon>
        <taxon>Pleosporomycetidae</taxon>
        <taxon>Pleosporales</taxon>
        <taxon>Melanommataceae</taxon>
        <taxon>Melanomma</taxon>
    </lineage>
</organism>
<accession>A0A6A6XJ73</accession>
<dbReference type="EMBL" id="MU001839">
    <property type="protein sequence ID" value="KAF2796123.1"/>
    <property type="molecule type" value="Genomic_DNA"/>
</dbReference>
<dbReference type="Proteomes" id="UP000799757">
    <property type="component" value="Unassembled WGS sequence"/>
</dbReference>
<feature type="region of interest" description="Disordered" evidence="1">
    <location>
        <begin position="115"/>
        <end position="138"/>
    </location>
</feature>
<proteinExistence type="predicted"/>
<name>A0A6A6XJ73_9PLEO</name>